<name>A0A4R8UIJ3_9MICO</name>
<keyword evidence="8" id="KW-1185">Reference proteome</keyword>
<dbReference type="Gene3D" id="1.20.1740.10">
    <property type="entry name" value="Amino acid/polyamine transporter I"/>
    <property type="match status" value="1"/>
</dbReference>
<dbReference type="EMBL" id="SOEZ01000018">
    <property type="protein sequence ID" value="TFB54401.1"/>
    <property type="molecule type" value="Genomic_DNA"/>
</dbReference>
<feature type="transmembrane region" description="Helical" evidence="6">
    <location>
        <begin position="380"/>
        <end position="400"/>
    </location>
</feature>
<evidence type="ECO:0000256" key="2">
    <source>
        <dbReference type="ARBA" id="ARBA00022475"/>
    </source>
</evidence>
<proteinExistence type="predicted"/>
<evidence type="ECO:0000256" key="1">
    <source>
        <dbReference type="ARBA" id="ARBA00004651"/>
    </source>
</evidence>
<evidence type="ECO:0000256" key="3">
    <source>
        <dbReference type="ARBA" id="ARBA00022692"/>
    </source>
</evidence>
<evidence type="ECO:0000256" key="4">
    <source>
        <dbReference type="ARBA" id="ARBA00022989"/>
    </source>
</evidence>
<keyword evidence="3 6" id="KW-0812">Transmembrane</keyword>
<feature type="transmembrane region" description="Helical" evidence="6">
    <location>
        <begin position="324"/>
        <end position="343"/>
    </location>
</feature>
<dbReference type="Proteomes" id="UP000297866">
    <property type="component" value="Unassembled WGS sequence"/>
</dbReference>
<keyword evidence="5 6" id="KW-0472">Membrane</keyword>
<evidence type="ECO:0000313" key="7">
    <source>
        <dbReference type="EMBL" id="TFB54401.1"/>
    </source>
</evidence>
<dbReference type="InterPro" id="IPR002293">
    <property type="entry name" value="AA/rel_permease1"/>
</dbReference>
<comment type="caution">
    <text evidence="7">The sequence shown here is derived from an EMBL/GenBank/DDBJ whole genome shotgun (WGS) entry which is preliminary data.</text>
</comment>
<dbReference type="GO" id="GO:0022857">
    <property type="term" value="F:transmembrane transporter activity"/>
    <property type="evidence" value="ECO:0007669"/>
    <property type="project" value="InterPro"/>
</dbReference>
<evidence type="ECO:0000313" key="8">
    <source>
        <dbReference type="Proteomes" id="UP000297866"/>
    </source>
</evidence>
<dbReference type="InterPro" id="IPR050367">
    <property type="entry name" value="APC_superfamily"/>
</dbReference>
<evidence type="ECO:0000256" key="5">
    <source>
        <dbReference type="ARBA" id="ARBA00023136"/>
    </source>
</evidence>
<gene>
    <name evidence="7" type="ORF">E3O23_03575</name>
</gene>
<reference evidence="7 8" key="1">
    <citation type="submission" date="2019-03" db="EMBL/GenBank/DDBJ databases">
        <title>Genomics of glacier-inhabiting Cryobacterium strains.</title>
        <authorList>
            <person name="Liu Q."/>
            <person name="Xin Y.-H."/>
        </authorList>
    </citation>
    <scope>NUCLEOTIDE SEQUENCE [LARGE SCALE GENOMIC DNA]</scope>
    <source>
        <strain evidence="7 8">Sr47</strain>
    </source>
</reference>
<accession>A0A4R8UIJ3</accession>
<feature type="transmembrane region" description="Helical" evidence="6">
    <location>
        <begin position="241"/>
        <end position="259"/>
    </location>
</feature>
<dbReference type="Pfam" id="PF13520">
    <property type="entry name" value="AA_permease_2"/>
    <property type="match status" value="1"/>
</dbReference>
<sequence length="530" mass="55499">MPGRNTSVLIPGERRPAEPLANDLTRSISGMYRQPVLINLIDEGVALTETHALRRNALGLGGAVIMSAALMGPAVSVYFNPQVVAANAGAATPLVFVLALVVMLVLASSIMEMARTFPGAGSFYTYVSRGIGARSGFVTGGLMFIAYGLLVPAELALIGTYAEGILAGYGVHISWVVISAAFLVLMVFLSFRGITGSLKTAAILFVVEVAVIVLLSAIVLAQGGAHGLTLEPLSPASSPNGLSGLALGMVFGILSFVGFEAATTLGEEVRNPHRNIPRGMFLSLLLVGAIYLFTTYSEMIGFGTDGVGQLVKDAAPFNTLAATYAPWLELLIGLAGVSSIFAVTMNANNGVVRILFAMGREGMLPPVLGRIHPVHRTPANAIWLQAAVAVVFTFGVGLLAGPFNAYIYLGSILTLAIIPVYILTNIACMRHFSGPGRAERTLWRHVVLPVLGILLLGIPIYGQVYPVPPAPLNTFPYIVLTLIAVMAGIAFVLGRKRPELLKRAGAVLATGGVDDAVLEEDSAPVGSGAR</sequence>
<feature type="transmembrane region" description="Helical" evidence="6">
    <location>
        <begin position="201"/>
        <end position="221"/>
    </location>
</feature>
<dbReference type="PANTHER" id="PTHR42770">
    <property type="entry name" value="AMINO ACID TRANSPORTER-RELATED"/>
    <property type="match status" value="1"/>
</dbReference>
<evidence type="ECO:0000256" key="6">
    <source>
        <dbReference type="SAM" id="Phobius"/>
    </source>
</evidence>
<keyword evidence="2" id="KW-1003">Cell membrane</keyword>
<keyword evidence="4 6" id="KW-1133">Transmembrane helix</keyword>
<feature type="transmembrane region" description="Helical" evidence="6">
    <location>
        <begin position="131"/>
        <end position="149"/>
    </location>
</feature>
<feature type="transmembrane region" description="Helical" evidence="6">
    <location>
        <begin position="280"/>
        <end position="304"/>
    </location>
</feature>
<dbReference type="PANTHER" id="PTHR42770:SF16">
    <property type="entry name" value="AMINO ACID PERMEASE"/>
    <property type="match status" value="1"/>
</dbReference>
<dbReference type="PIRSF" id="PIRSF006060">
    <property type="entry name" value="AA_transporter"/>
    <property type="match status" value="1"/>
</dbReference>
<comment type="subcellular location">
    <subcellularLocation>
        <location evidence="1">Cell membrane</location>
        <topology evidence="1">Multi-pass membrane protein</topology>
    </subcellularLocation>
</comment>
<feature type="transmembrane region" description="Helical" evidence="6">
    <location>
        <begin position="474"/>
        <end position="493"/>
    </location>
</feature>
<feature type="transmembrane region" description="Helical" evidence="6">
    <location>
        <begin position="406"/>
        <end position="429"/>
    </location>
</feature>
<dbReference type="GO" id="GO:0005886">
    <property type="term" value="C:plasma membrane"/>
    <property type="evidence" value="ECO:0007669"/>
    <property type="project" value="UniProtKB-SubCell"/>
</dbReference>
<feature type="transmembrane region" description="Helical" evidence="6">
    <location>
        <begin position="441"/>
        <end position="462"/>
    </location>
</feature>
<feature type="transmembrane region" description="Helical" evidence="6">
    <location>
        <begin position="91"/>
        <end position="110"/>
    </location>
</feature>
<protein>
    <submittedName>
        <fullName evidence="7">APC family permease</fullName>
    </submittedName>
</protein>
<dbReference type="AlphaFoldDB" id="A0A4R8UIJ3"/>
<feature type="transmembrane region" description="Helical" evidence="6">
    <location>
        <begin position="169"/>
        <end position="189"/>
    </location>
</feature>
<feature type="transmembrane region" description="Helical" evidence="6">
    <location>
        <begin position="57"/>
        <end position="79"/>
    </location>
</feature>
<organism evidence="7 8">
    <name type="scientific">Cryobacterium tagatosivorans</name>
    <dbReference type="NCBI Taxonomy" id="1259199"/>
    <lineage>
        <taxon>Bacteria</taxon>
        <taxon>Bacillati</taxon>
        <taxon>Actinomycetota</taxon>
        <taxon>Actinomycetes</taxon>
        <taxon>Micrococcales</taxon>
        <taxon>Microbacteriaceae</taxon>
        <taxon>Cryobacterium</taxon>
    </lineage>
</organism>